<dbReference type="SMART" id="SM00315">
    <property type="entry name" value="RGS"/>
    <property type="match status" value="1"/>
</dbReference>
<dbReference type="SUPFAM" id="SSF48097">
    <property type="entry name" value="Regulator of G-protein signaling, RGS"/>
    <property type="match status" value="1"/>
</dbReference>
<dbReference type="InterPro" id="IPR016137">
    <property type="entry name" value="RGS"/>
</dbReference>
<feature type="region of interest" description="Disordered" evidence="1">
    <location>
        <begin position="1"/>
        <end position="23"/>
    </location>
</feature>
<dbReference type="InterPro" id="IPR044926">
    <property type="entry name" value="RGS_subdomain_2"/>
</dbReference>
<protein>
    <recommendedName>
        <fullName evidence="2">RGS domain-containing protein</fullName>
    </recommendedName>
</protein>
<feature type="domain" description="RGS" evidence="2">
    <location>
        <begin position="406"/>
        <end position="533"/>
    </location>
</feature>
<evidence type="ECO:0000256" key="1">
    <source>
        <dbReference type="SAM" id="MobiDB-lite"/>
    </source>
</evidence>
<dbReference type="PROSITE" id="PS50132">
    <property type="entry name" value="RGS"/>
    <property type="match status" value="1"/>
</dbReference>
<dbReference type="OrthoDB" id="202203at2759"/>
<dbReference type="PANTHER" id="PTHR10845:SF192">
    <property type="entry name" value="DOUBLE HIT, ISOFORM B"/>
    <property type="match status" value="1"/>
</dbReference>
<dbReference type="InterPro" id="IPR036305">
    <property type="entry name" value="RGS_sf"/>
</dbReference>
<sequence length="533" mass="60457">MSDGSSGHSITEMDCDEEGRSAARTREEVHALKDVLHSADGKALLEALNAKEDAKDPVKWAVSHASTRVMKNAQGELFTEEVTHVFCGLVFSMKLEKVRSLFRRRKWVNTFTYCTAISRLRALRVGYICMQNVRYGDLKTISMSSYSNSDASANKLLYLFQEAELISSIESEENYPKQGAPGDTYAVTSKGWDVIERRCMELGVSSIEWKHTKRMYEVRLISRTRSDDRRISAAPVGDIFVDVDGMPGENPTGRQAVQLIGFDRSPDTDEIHISSKMLSVVADKIRQHLAETFTGYDLRKAVMRYCLVVKMKEVIELCDALHIHGMLKVVKRTTVVGLKVQKSTSFDPTRRTTYRFIRQNDNDADDGVSLSGTASITGSSSILSVDSNIGERQEAAALALQFNSIELATILRDPGLLLLFQEHTKEDFNKENVEFLLGYSGLVHELQRREKPLVELIIGAHNIYRRFICRGSPSELNLDGKMVEKIDEIVNRQPNDEKEWLKEIFRLYHEVSKHISRLLMMDSVPRFMSKQIR</sequence>
<evidence type="ECO:0000313" key="4">
    <source>
        <dbReference type="Proteomes" id="UP000095023"/>
    </source>
</evidence>
<organism evidence="3 4">
    <name type="scientific">Tortispora caseinolytica NRRL Y-17796</name>
    <dbReference type="NCBI Taxonomy" id="767744"/>
    <lineage>
        <taxon>Eukaryota</taxon>
        <taxon>Fungi</taxon>
        <taxon>Dikarya</taxon>
        <taxon>Ascomycota</taxon>
        <taxon>Saccharomycotina</taxon>
        <taxon>Trigonopsidomycetes</taxon>
        <taxon>Trigonopsidales</taxon>
        <taxon>Trigonopsidaceae</taxon>
        <taxon>Tortispora</taxon>
    </lineage>
</organism>
<evidence type="ECO:0000259" key="2">
    <source>
        <dbReference type="PROSITE" id="PS50132"/>
    </source>
</evidence>
<gene>
    <name evidence="3" type="ORF">CANCADRAFT_90949</name>
</gene>
<dbReference type="Pfam" id="PF00615">
    <property type="entry name" value="RGS"/>
    <property type="match status" value="1"/>
</dbReference>
<proteinExistence type="predicted"/>
<keyword evidence="4" id="KW-1185">Reference proteome</keyword>
<dbReference type="AlphaFoldDB" id="A0A1E4TLQ5"/>
<dbReference type="PRINTS" id="PR01301">
    <property type="entry name" value="RGSPROTEIN"/>
</dbReference>
<dbReference type="InterPro" id="IPR058855">
    <property type="entry name" value="RGS1/SST2-like_Fungal-DR"/>
</dbReference>
<evidence type="ECO:0000313" key="3">
    <source>
        <dbReference type="EMBL" id="ODV92695.1"/>
    </source>
</evidence>
<reference evidence="4" key="1">
    <citation type="submission" date="2016-02" db="EMBL/GenBank/DDBJ databases">
        <title>Comparative genomics of biotechnologically important yeasts.</title>
        <authorList>
            <consortium name="DOE Joint Genome Institute"/>
            <person name="Riley R."/>
            <person name="Haridas S."/>
            <person name="Wolfe K.H."/>
            <person name="Lopes M.R."/>
            <person name="Hittinger C.T."/>
            <person name="Goker M."/>
            <person name="Salamov A."/>
            <person name="Wisecaver J."/>
            <person name="Long T.M."/>
            <person name="Aerts A.L."/>
            <person name="Barry K."/>
            <person name="Choi C."/>
            <person name="Clum A."/>
            <person name="Coughlan A.Y."/>
            <person name="Deshpande S."/>
            <person name="Douglass A.P."/>
            <person name="Hanson S.J."/>
            <person name="Klenk H.-P."/>
            <person name="Labutti K."/>
            <person name="Lapidus A."/>
            <person name="Lindquist E."/>
            <person name="Lipzen A."/>
            <person name="Meier-Kolthoff J.P."/>
            <person name="Ohm R.A."/>
            <person name="Otillar R.P."/>
            <person name="Pangilinan J."/>
            <person name="Peng Y."/>
            <person name="Rokas A."/>
            <person name="Rosa C.A."/>
            <person name="Scheuner C."/>
            <person name="Sibirny A.A."/>
            <person name="Slot J.C."/>
            <person name="Stielow J.B."/>
            <person name="Sun H."/>
            <person name="Kurtzman C.P."/>
            <person name="Blackwell M."/>
            <person name="Jeffries T.W."/>
            <person name="Grigoriev I.V."/>
        </authorList>
    </citation>
    <scope>NUCLEOTIDE SEQUENCE [LARGE SCALE GENOMIC DNA]</scope>
    <source>
        <strain evidence="4">NRRL Y-17796</strain>
    </source>
</reference>
<dbReference type="Proteomes" id="UP000095023">
    <property type="component" value="Unassembled WGS sequence"/>
</dbReference>
<dbReference type="PANTHER" id="PTHR10845">
    <property type="entry name" value="REGULATOR OF G PROTEIN SIGNALING"/>
    <property type="match status" value="1"/>
</dbReference>
<accession>A0A1E4TLQ5</accession>
<dbReference type="EMBL" id="KV453841">
    <property type="protein sequence ID" value="ODV92695.1"/>
    <property type="molecule type" value="Genomic_DNA"/>
</dbReference>
<dbReference type="Gene3D" id="1.10.167.10">
    <property type="entry name" value="Regulator of G-protein Signalling 4, domain 2"/>
    <property type="match status" value="1"/>
</dbReference>
<dbReference type="Pfam" id="PF25889">
    <property type="entry name" value="WHD_Fungal_DR"/>
    <property type="match status" value="1"/>
</dbReference>
<name>A0A1E4TLQ5_9ASCO</name>